<dbReference type="PANTHER" id="PTHR45453">
    <property type="entry name" value="PHOSPHATE REGULON SENSOR PROTEIN PHOR"/>
    <property type="match status" value="1"/>
</dbReference>
<dbReference type="InterPro" id="IPR050351">
    <property type="entry name" value="BphY/WalK/GraS-like"/>
</dbReference>
<dbReference type="SMART" id="SM00387">
    <property type="entry name" value="HATPase_c"/>
    <property type="match status" value="1"/>
</dbReference>
<dbReference type="InterPro" id="IPR003660">
    <property type="entry name" value="HAMP_dom"/>
</dbReference>
<evidence type="ECO:0000313" key="11">
    <source>
        <dbReference type="EMBL" id="MEZ0473734.1"/>
    </source>
</evidence>
<dbReference type="CDD" id="cd00082">
    <property type="entry name" value="HisKA"/>
    <property type="match status" value="1"/>
</dbReference>
<feature type="transmembrane region" description="Helical" evidence="8">
    <location>
        <begin position="6"/>
        <end position="29"/>
    </location>
</feature>
<dbReference type="EMBL" id="JBFWIC010000003">
    <property type="protein sequence ID" value="MEZ0473734.1"/>
    <property type="molecule type" value="Genomic_DNA"/>
</dbReference>
<dbReference type="PROSITE" id="PS50885">
    <property type="entry name" value="HAMP"/>
    <property type="match status" value="1"/>
</dbReference>
<evidence type="ECO:0000256" key="2">
    <source>
        <dbReference type="ARBA" id="ARBA00004370"/>
    </source>
</evidence>
<feature type="domain" description="HAMP" evidence="10">
    <location>
        <begin position="199"/>
        <end position="255"/>
    </location>
</feature>
<accession>A0ABV4HQM1</accession>
<keyword evidence="12" id="KW-1185">Reference proteome</keyword>
<dbReference type="SUPFAM" id="SSF55874">
    <property type="entry name" value="ATPase domain of HSP90 chaperone/DNA topoisomerase II/histidine kinase"/>
    <property type="match status" value="1"/>
</dbReference>
<feature type="domain" description="Histidine kinase" evidence="9">
    <location>
        <begin position="270"/>
        <end position="487"/>
    </location>
</feature>
<dbReference type="SMART" id="SM00388">
    <property type="entry name" value="HisKA"/>
    <property type="match status" value="1"/>
</dbReference>
<evidence type="ECO:0000256" key="8">
    <source>
        <dbReference type="SAM" id="Phobius"/>
    </source>
</evidence>
<dbReference type="InterPro" id="IPR004358">
    <property type="entry name" value="Sig_transdc_His_kin-like_C"/>
</dbReference>
<dbReference type="RefSeq" id="WP_370562920.1">
    <property type="nucleotide sequence ID" value="NZ_JBFWIB010000002.1"/>
</dbReference>
<dbReference type="InterPro" id="IPR003594">
    <property type="entry name" value="HATPase_dom"/>
</dbReference>
<dbReference type="InterPro" id="IPR036097">
    <property type="entry name" value="HisK_dim/P_sf"/>
</dbReference>
<dbReference type="Pfam" id="PF00512">
    <property type="entry name" value="HisKA"/>
    <property type="match status" value="1"/>
</dbReference>
<dbReference type="Proteomes" id="UP001566331">
    <property type="component" value="Unassembled WGS sequence"/>
</dbReference>
<dbReference type="PROSITE" id="PS50109">
    <property type="entry name" value="HIS_KIN"/>
    <property type="match status" value="1"/>
</dbReference>
<evidence type="ECO:0000259" key="10">
    <source>
        <dbReference type="PROSITE" id="PS50885"/>
    </source>
</evidence>
<keyword evidence="8" id="KW-0472">Membrane</keyword>
<comment type="caution">
    <text evidence="11">The sequence shown here is derived from an EMBL/GenBank/DDBJ whole genome shotgun (WGS) entry which is preliminary data.</text>
</comment>
<dbReference type="SUPFAM" id="SSF47384">
    <property type="entry name" value="Homodimeric domain of signal transducing histidine kinase"/>
    <property type="match status" value="1"/>
</dbReference>
<dbReference type="InterPro" id="IPR003661">
    <property type="entry name" value="HisK_dim/P_dom"/>
</dbReference>
<dbReference type="Gene3D" id="6.10.340.10">
    <property type="match status" value="1"/>
</dbReference>
<evidence type="ECO:0000256" key="6">
    <source>
        <dbReference type="ARBA" id="ARBA00022777"/>
    </source>
</evidence>
<feature type="transmembrane region" description="Helical" evidence="8">
    <location>
        <begin position="137"/>
        <end position="158"/>
    </location>
</feature>
<evidence type="ECO:0000256" key="4">
    <source>
        <dbReference type="ARBA" id="ARBA00022553"/>
    </source>
</evidence>
<evidence type="ECO:0000259" key="9">
    <source>
        <dbReference type="PROSITE" id="PS50109"/>
    </source>
</evidence>
<proteinExistence type="predicted"/>
<keyword evidence="7" id="KW-0902">Two-component regulatory system</keyword>
<keyword evidence="4" id="KW-0597">Phosphoprotein</keyword>
<evidence type="ECO:0000256" key="7">
    <source>
        <dbReference type="ARBA" id="ARBA00023012"/>
    </source>
</evidence>
<evidence type="ECO:0000313" key="12">
    <source>
        <dbReference type="Proteomes" id="UP001566331"/>
    </source>
</evidence>
<dbReference type="InterPro" id="IPR036890">
    <property type="entry name" value="HATPase_C_sf"/>
</dbReference>
<dbReference type="Gene3D" id="3.30.565.10">
    <property type="entry name" value="Histidine kinase-like ATPase, C-terminal domain"/>
    <property type="match status" value="1"/>
</dbReference>
<dbReference type="Gene3D" id="1.10.287.130">
    <property type="match status" value="1"/>
</dbReference>
<comment type="subcellular location">
    <subcellularLocation>
        <location evidence="2">Membrane</location>
    </subcellularLocation>
</comment>
<evidence type="ECO:0000256" key="1">
    <source>
        <dbReference type="ARBA" id="ARBA00000085"/>
    </source>
</evidence>
<dbReference type="SMART" id="SM00304">
    <property type="entry name" value="HAMP"/>
    <property type="match status" value="1"/>
</dbReference>
<keyword evidence="11" id="KW-0547">Nucleotide-binding</keyword>
<keyword evidence="11" id="KW-0067">ATP-binding</keyword>
<keyword evidence="8" id="KW-1133">Transmembrane helix</keyword>
<gene>
    <name evidence="11" type="ORF">AB6713_03750</name>
</gene>
<protein>
    <recommendedName>
        <fullName evidence="3">histidine kinase</fullName>
        <ecNumber evidence="3">2.7.13.3</ecNumber>
    </recommendedName>
</protein>
<evidence type="ECO:0000256" key="3">
    <source>
        <dbReference type="ARBA" id="ARBA00012438"/>
    </source>
</evidence>
<dbReference type="GO" id="GO:0005524">
    <property type="term" value="F:ATP binding"/>
    <property type="evidence" value="ECO:0007669"/>
    <property type="project" value="UniProtKB-KW"/>
</dbReference>
<keyword evidence="5" id="KW-0808">Transferase</keyword>
<keyword evidence="8" id="KW-0812">Transmembrane</keyword>
<evidence type="ECO:0000256" key="5">
    <source>
        <dbReference type="ARBA" id="ARBA00022679"/>
    </source>
</evidence>
<name>A0ABV4HQM1_9GAMM</name>
<keyword evidence="6" id="KW-0418">Kinase</keyword>
<sequence length="489" mass="53268">MPRSLYARAALTFAAILLVLGALLSWFGYGAAKRHQHQILQQVNLALAGHIAAQPPLFDSGDAGHARTDALFSHLMAVNPNIEVYLLDADGAVLRASPEIGTPERDRIDLTPVRRLLAGAPLPVLGDNPRHDRGREIFSAAPIRDAGGTITGYVYIVLLNDMYRDMVGAAWRDYVLRSAAWIAAFAVLVALAAGLTAFALITRRLRRVTREVEAFAGTPGEGAMPVADPKAGGDEIDRLSIAFAAMRARLQTQMHELQRQDELRRELVANVSHDLRTPLTSMQGYLETLVRMDPALSREEQRQYLDIAVRQSHKVSRLAQQLFELARLECEETLPQPELFSIGELVQDIAQKYALTAQEKALQLHTHVETGSLLVRADIGMIERVVSNLMDNAIRHTPEHGEIRLEAGARAQGVEICVSDTGQGIPAEHLPGLLVRGSPLRQMAIQRGGGLGLLIANRILDLHGSRIQAASDAGQGTRVSFVLATTTAA</sequence>
<dbReference type="EC" id="2.7.13.3" evidence="3"/>
<dbReference type="PRINTS" id="PR00344">
    <property type="entry name" value="BCTRLSENSOR"/>
</dbReference>
<feature type="transmembrane region" description="Helical" evidence="8">
    <location>
        <begin position="178"/>
        <end position="201"/>
    </location>
</feature>
<dbReference type="Pfam" id="PF02518">
    <property type="entry name" value="HATPase_c"/>
    <property type="match status" value="1"/>
</dbReference>
<comment type="catalytic activity">
    <reaction evidence="1">
        <text>ATP + protein L-histidine = ADP + protein N-phospho-L-histidine.</text>
        <dbReference type="EC" id="2.7.13.3"/>
    </reaction>
</comment>
<organism evidence="11 12">
    <name type="scientific">Luteimonas salinilitoris</name>
    <dbReference type="NCBI Taxonomy" id="3237697"/>
    <lineage>
        <taxon>Bacteria</taxon>
        <taxon>Pseudomonadati</taxon>
        <taxon>Pseudomonadota</taxon>
        <taxon>Gammaproteobacteria</taxon>
        <taxon>Lysobacterales</taxon>
        <taxon>Lysobacteraceae</taxon>
        <taxon>Luteimonas</taxon>
    </lineage>
</organism>
<dbReference type="PANTHER" id="PTHR45453:SF1">
    <property type="entry name" value="PHOSPHATE REGULON SENSOR PROTEIN PHOR"/>
    <property type="match status" value="1"/>
</dbReference>
<reference evidence="11 12" key="1">
    <citation type="submission" date="2024-07" db="EMBL/GenBank/DDBJ databases">
        <title>Luteimonas salilacus sp. nov., isolated from the shore soil of Salt Lake in Tibet of China.</title>
        <authorList>
            <person name="Zhang X."/>
            <person name="Li A."/>
        </authorList>
    </citation>
    <scope>NUCLEOTIDE SEQUENCE [LARGE SCALE GENOMIC DNA]</scope>
    <source>
        <strain evidence="11 12">B3-2-R+30</strain>
    </source>
</reference>
<dbReference type="CDD" id="cd00075">
    <property type="entry name" value="HATPase"/>
    <property type="match status" value="1"/>
</dbReference>
<dbReference type="InterPro" id="IPR005467">
    <property type="entry name" value="His_kinase_dom"/>
</dbReference>